<evidence type="ECO:0000256" key="5">
    <source>
        <dbReference type="ARBA" id="ARBA00023167"/>
    </source>
</evidence>
<dbReference type="Pfam" id="PF01048">
    <property type="entry name" value="PNP_UDP_1"/>
    <property type="match status" value="1"/>
</dbReference>
<dbReference type="InterPro" id="IPR000845">
    <property type="entry name" value="Nucleoside_phosphorylase_d"/>
</dbReference>
<dbReference type="GO" id="GO:0019284">
    <property type="term" value="P:L-methionine salvage from S-adenosylmethionine"/>
    <property type="evidence" value="ECO:0007669"/>
    <property type="project" value="TreeGrafter"/>
</dbReference>
<feature type="domain" description="Nucleoside phosphorylase" evidence="6">
    <location>
        <begin position="5"/>
        <end position="242"/>
    </location>
</feature>
<dbReference type="NCBIfam" id="TIGR01704">
    <property type="entry name" value="MTA_SAH-Nsdase"/>
    <property type="match status" value="1"/>
</dbReference>
<dbReference type="Gene3D" id="3.40.50.1580">
    <property type="entry name" value="Nucleoside phosphorylase domain"/>
    <property type="match status" value="1"/>
</dbReference>
<dbReference type="GO" id="GO:0019509">
    <property type="term" value="P:L-methionine salvage from methylthioadenosine"/>
    <property type="evidence" value="ECO:0007669"/>
    <property type="project" value="UniProtKB-UniPathway"/>
</dbReference>
<gene>
    <name evidence="7" type="primary">mtnN_7</name>
    <name evidence="7" type="ORF">GALL_465820</name>
</gene>
<dbReference type="InterPro" id="IPR035994">
    <property type="entry name" value="Nucleoside_phosphorylase_sf"/>
</dbReference>
<dbReference type="GO" id="GO:0008930">
    <property type="term" value="F:methylthioadenosine nucleosidase activity"/>
    <property type="evidence" value="ECO:0007669"/>
    <property type="project" value="InterPro"/>
</dbReference>
<evidence type="ECO:0000256" key="3">
    <source>
        <dbReference type="ARBA" id="ARBA00022605"/>
    </source>
</evidence>
<comment type="pathway">
    <text evidence="1">Amino-acid biosynthesis; L-methionine biosynthesis via salvage pathway; S-methyl-5-thio-alpha-D-ribose 1-phosphate from S-methyl-5'-thioadenosine (hydrolase route): step 1/2.</text>
</comment>
<accession>A0A1J5PJW0</accession>
<evidence type="ECO:0000256" key="2">
    <source>
        <dbReference type="ARBA" id="ARBA00011974"/>
    </source>
</evidence>
<dbReference type="EMBL" id="MLJW01003555">
    <property type="protein sequence ID" value="OIQ71798.1"/>
    <property type="molecule type" value="Genomic_DNA"/>
</dbReference>
<evidence type="ECO:0000259" key="6">
    <source>
        <dbReference type="Pfam" id="PF01048"/>
    </source>
</evidence>
<dbReference type="AlphaFoldDB" id="A0A1J5PJW0"/>
<organism evidence="7">
    <name type="scientific">mine drainage metagenome</name>
    <dbReference type="NCBI Taxonomy" id="410659"/>
    <lineage>
        <taxon>unclassified sequences</taxon>
        <taxon>metagenomes</taxon>
        <taxon>ecological metagenomes</taxon>
    </lineage>
</organism>
<evidence type="ECO:0000256" key="4">
    <source>
        <dbReference type="ARBA" id="ARBA00022801"/>
    </source>
</evidence>
<dbReference type="CDD" id="cd09008">
    <property type="entry name" value="MTAN"/>
    <property type="match status" value="1"/>
</dbReference>
<dbReference type="GO" id="GO:0009164">
    <property type="term" value="P:nucleoside catabolic process"/>
    <property type="evidence" value="ECO:0007669"/>
    <property type="project" value="InterPro"/>
</dbReference>
<dbReference type="PANTHER" id="PTHR46832">
    <property type="entry name" value="5'-METHYLTHIOADENOSINE/S-ADENOSYLHOMOCYSTEINE NUCLEOSIDASE"/>
    <property type="match status" value="1"/>
</dbReference>
<dbReference type="GO" id="GO:0008782">
    <property type="term" value="F:adenosylhomocysteine nucleosidase activity"/>
    <property type="evidence" value="ECO:0007669"/>
    <property type="project" value="UniProtKB-EC"/>
</dbReference>
<evidence type="ECO:0000256" key="1">
    <source>
        <dbReference type="ARBA" id="ARBA00004945"/>
    </source>
</evidence>
<proteinExistence type="predicted"/>
<dbReference type="UniPathway" id="UPA00904">
    <property type="reaction ID" value="UER00871"/>
</dbReference>
<keyword evidence="5" id="KW-0486">Methionine biosynthesis</keyword>
<name>A0A1J5PJW0_9ZZZZ</name>
<comment type="caution">
    <text evidence="7">The sequence shown here is derived from an EMBL/GenBank/DDBJ whole genome shotgun (WGS) entry which is preliminary data.</text>
</comment>
<dbReference type="NCBIfam" id="NF004079">
    <property type="entry name" value="PRK05584.1"/>
    <property type="match status" value="1"/>
</dbReference>
<dbReference type="InterPro" id="IPR010049">
    <property type="entry name" value="MTA_SAH_Nsdase"/>
</dbReference>
<dbReference type="EC" id="3.2.2.9" evidence="2"/>
<dbReference type="SUPFAM" id="SSF53167">
    <property type="entry name" value="Purine and uridine phosphorylases"/>
    <property type="match status" value="1"/>
</dbReference>
<dbReference type="GO" id="GO:0005829">
    <property type="term" value="C:cytosol"/>
    <property type="evidence" value="ECO:0007669"/>
    <property type="project" value="TreeGrafter"/>
</dbReference>
<keyword evidence="3" id="KW-0028">Amino-acid biosynthesis</keyword>
<evidence type="ECO:0000313" key="7">
    <source>
        <dbReference type="EMBL" id="OIQ71798.1"/>
    </source>
</evidence>
<sequence>MTTLAIVSALLDEQRGLLDQLQHARKQVRAGRTFWCGQWEGYDVVLVLSRIGKVAAASTTATLIEAFGAERIVFTGVAGGLGEGIRVGDVVVARDFVQHDMDSSPLFARYQIPLYGCASFACDEVMTTLLMEASNAGLTGAGSHFHRELLIAEPRVHAGLVVSGDRFVSSAQDAADLCAGLQLAGHIPLAVEMEGAAVAQVCFDYGVPFAAMRTISDRADEQAHLDFSAFVQQVASPYALEIMSKFMKLLPKK</sequence>
<protein>
    <recommendedName>
        <fullName evidence="2">adenosylhomocysteine nucleosidase</fullName>
        <ecNumber evidence="2">3.2.2.9</ecNumber>
    </recommendedName>
</protein>
<keyword evidence="7" id="KW-0326">Glycosidase</keyword>
<keyword evidence="4 7" id="KW-0378">Hydrolase</keyword>
<reference evidence="7" key="1">
    <citation type="submission" date="2016-10" db="EMBL/GenBank/DDBJ databases">
        <title>Sequence of Gallionella enrichment culture.</title>
        <authorList>
            <person name="Poehlein A."/>
            <person name="Muehling M."/>
            <person name="Daniel R."/>
        </authorList>
    </citation>
    <scope>NUCLEOTIDE SEQUENCE</scope>
</reference>
<dbReference type="PANTHER" id="PTHR46832:SF1">
    <property type="entry name" value="5'-METHYLTHIOADENOSINE_S-ADENOSYLHOMOCYSTEINE NUCLEOSIDASE"/>
    <property type="match status" value="1"/>
</dbReference>